<dbReference type="GO" id="GO:0012505">
    <property type="term" value="C:endomembrane system"/>
    <property type="evidence" value="ECO:0007669"/>
    <property type="project" value="UniProtKB-SubCell"/>
</dbReference>
<reference evidence="9" key="1">
    <citation type="submission" date="2021-08" db="EMBL/GenBank/DDBJ databases">
        <title>WGS assembly of Ceratopteris richardii.</title>
        <authorList>
            <person name="Marchant D.B."/>
            <person name="Chen G."/>
            <person name="Jenkins J."/>
            <person name="Shu S."/>
            <person name="Leebens-Mack J."/>
            <person name="Grimwood J."/>
            <person name="Schmutz J."/>
            <person name="Soltis P."/>
            <person name="Soltis D."/>
            <person name="Chen Z.-H."/>
        </authorList>
    </citation>
    <scope>NUCLEOTIDE SEQUENCE</scope>
    <source>
        <strain evidence="9">Whitten #5841</strain>
        <tissue evidence="9">Leaf</tissue>
    </source>
</reference>
<dbReference type="InterPro" id="IPR051671">
    <property type="entry name" value="CYSTM1_HM_Tolerance"/>
</dbReference>
<dbReference type="GO" id="GO:0010038">
    <property type="term" value="P:response to metal ion"/>
    <property type="evidence" value="ECO:0007669"/>
    <property type="project" value="UniProtKB-ARBA"/>
</dbReference>
<dbReference type="GO" id="GO:0046872">
    <property type="term" value="F:metal ion binding"/>
    <property type="evidence" value="ECO:0007669"/>
    <property type="project" value="UniProtKB-KW"/>
</dbReference>
<evidence type="ECO:0000256" key="7">
    <source>
        <dbReference type="ARBA" id="ARBA00037847"/>
    </source>
</evidence>
<sequence length="71" mass="8534">MSWILLKGGTRQWEFTKEEHKNFTRVLSHTIRMSRHREDKGFLYACLFTLCCCFCCYETCEGWLDILCCQI</sequence>
<comment type="subcellular location">
    <subcellularLocation>
        <location evidence="7">Endomembrane system</location>
        <topology evidence="7">Single-pass membrane protein</topology>
    </subcellularLocation>
</comment>
<dbReference type="EMBL" id="CM035440">
    <property type="protein sequence ID" value="KAH7282197.1"/>
    <property type="molecule type" value="Genomic_DNA"/>
</dbReference>
<keyword evidence="10" id="KW-1185">Reference proteome</keyword>
<evidence type="ECO:0000313" key="9">
    <source>
        <dbReference type="EMBL" id="KAH7282197.1"/>
    </source>
</evidence>
<evidence type="ECO:0000256" key="6">
    <source>
        <dbReference type="ARBA" id="ARBA00023136"/>
    </source>
</evidence>
<dbReference type="AlphaFoldDB" id="A0A8T2QDJ9"/>
<dbReference type="Pfam" id="PF12734">
    <property type="entry name" value="CYSTM"/>
    <property type="match status" value="1"/>
</dbReference>
<dbReference type="PANTHER" id="PTHR35470">
    <property type="entry name" value="CADMIUM TOLERANT 3"/>
    <property type="match status" value="1"/>
</dbReference>
<keyword evidence="2" id="KW-0812">Transmembrane</keyword>
<evidence type="ECO:0000256" key="4">
    <source>
        <dbReference type="ARBA" id="ARBA00022989"/>
    </source>
</evidence>
<evidence type="ECO:0000313" key="10">
    <source>
        <dbReference type="Proteomes" id="UP000825935"/>
    </source>
</evidence>
<keyword evidence="5" id="KW-0346">Stress response</keyword>
<evidence type="ECO:0000256" key="2">
    <source>
        <dbReference type="ARBA" id="ARBA00022692"/>
    </source>
</evidence>
<evidence type="ECO:0000259" key="8">
    <source>
        <dbReference type="Pfam" id="PF12734"/>
    </source>
</evidence>
<comment type="similarity">
    <text evidence="1">Belongs to the CYSTM1 family.</text>
</comment>
<protein>
    <recommendedName>
        <fullName evidence="8">Cysteine-rich transmembrane domain-containing protein</fullName>
    </recommendedName>
</protein>
<keyword evidence="6" id="KW-0472">Membrane</keyword>
<dbReference type="Proteomes" id="UP000825935">
    <property type="component" value="Chromosome 35"/>
</dbReference>
<dbReference type="InterPro" id="IPR028144">
    <property type="entry name" value="CYSTM_dom"/>
</dbReference>
<feature type="domain" description="Cysteine-rich transmembrane" evidence="8">
    <location>
        <begin position="36"/>
        <end position="60"/>
    </location>
</feature>
<comment type="caution">
    <text evidence="9">The sequence shown here is derived from an EMBL/GenBank/DDBJ whole genome shotgun (WGS) entry which is preliminary data.</text>
</comment>
<keyword evidence="4" id="KW-1133">Transmembrane helix</keyword>
<name>A0A8T2QDJ9_CERRI</name>
<evidence type="ECO:0000256" key="3">
    <source>
        <dbReference type="ARBA" id="ARBA00022723"/>
    </source>
</evidence>
<gene>
    <name evidence="9" type="ORF">KP509_35G018100</name>
</gene>
<proteinExistence type="inferred from homology"/>
<organism evidence="9 10">
    <name type="scientific">Ceratopteris richardii</name>
    <name type="common">Triangle waterfern</name>
    <dbReference type="NCBI Taxonomy" id="49495"/>
    <lineage>
        <taxon>Eukaryota</taxon>
        <taxon>Viridiplantae</taxon>
        <taxon>Streptophyta</taxon>
        <taxon>Embryophyta</taxon>
        <taxon>Tracheophyta</taxon>
        <taxon>Polypodiopsida</taxon>
        <taxon>Polypodiidae</taxon>
        <taxon>Polypodiales</taxon>
        <taxon>Pteridineae</taxon>
        <taxon>Pteridaceae</taxon>
        <taxon>Parkerioideae</taxon>
        <taxon>Ceratopteris</taxon>
    </lineage>
</organism>
<dbReference type="PANTHER" id="PTHR35470:SF6">
    <property type="entry name" value="PROTEIN CYSTEINE-RICH TRANSMEMBRANE MODULE 2"/>
    <property type="match status" value="1"/>
</dbReference>
<evidence type="ECO:0000256" key="1">
    <source>
        <dbReference type="ARBA" id="ARBA00009444"/>
    </source>
</evidence>
<evidence type="ECO:0000256" key="5">
    <source>
        <dbReference type="ARBA" id="ARBA00023016"/>
    </source>
</evidence>
<keyword evidence="3" id="KW-0479">Metal-binding</keyword>
<accession>A0A8T2QDJ9</accession>